<name>E3GEK5_9FIRM</name>
<keyword evidence="10" id="KW-1185">Reference proteome</keyword>
<dbReference type="Pfam" id="PF14659">
    <property type="entry name" value="Phage_int_SAM_3"/>
    <property type="match status" value="1"/>
</dbReference>
<dbReference type="RefSeq" id="WP_013381439.1">
    <property type="nucleotide sequence ID" value="NC_014624.2"/>
</dbReference>
<reference evidence="9 10" key="2">
    <citation type="journal article" date="2011" name="J. Bacteriol.">
        <title>Complete genome sequence of a carbon monoxide-utilizing acetogen, Eubacterium limosum KIST612.</title>
        <authorList>
            <person name="Roh H."/>
            <person name="Ko H.J."/>
            <person name="Kim D."/>
            <person name="Choi D.G."/>
            <person name="Park S."/>
            <person name="Kim S."/>
            <person name="Chang I.S."/>
            <person name="Choi I.G."/>
        </authorList>
    </citation>
    <scope>NUCLEOTIDE SEQUENCE [LARGE SCALE GENOMIC DNA]</scope>
    <source>
        <strain evidence="9 10">KIST612</strain>
    </source>
</reference>
<dbReference type="eggNOG" id="COG0582">
    <property type="taxonomic scope" value="Bacteria"/>
</dbReference>
<organism evidence="9 10">
    <name type="scientific">Eubacterium callanderi</name>
    <dbReference type="NCBI Taxonomy" id="53442"/>
    <lineage>
        <taxon>Bacteria</taxon>
        <taxon>Bacillati</taxon>
        <taxon>Bacillota</taxon>
        <taxon>Clostridia</taxon>
        <taxon>Eubacteriales</taxon>
        <taxon>Eubacteriaceae</taxon>
        <taxon>Eubacterium</taxon>
    </lineage>
</organism>
<keyword evidence="4 6" id="KW-0238">DNA-binding</keyword>
<dbReference type="InterPro" id="IPR011010">
    <property type="entry name" value="DNA_brk_join_enz"/>
</dbReference>
<dbReference type="PANTHER" id="PTHR30349">
    <property type="entry name" value="PHAGE INTEGRASE-RELATED"/>
    <property type="match status" value="1"/>
</dbReference>
<evidence type="ECO:0000256" key="3">
    <source>
        <dbReference type="ARBA" id="ARBA00022908"/>
    </source>
</evidence>
<keyword evidence="3" id="KW-0229">DNA integration</keyword>
<keyword evidence="5" id="KW-0233">DNA recombination</keyword>
<evidence type="ECO:0000256" key="6">
    <source>
        <dbReference type="PROSITE-ProRule" id="PRU01248"/>
    </source>
</evidence>
<dbReference type="InterPro" id="IPR044068">
    <property type="entry name" value="CB"/>
</dbReference>
<dbReference type="CDD" id="cd01189">
    <property type="entry name" value="INT_ICEBs1_C_like"/>
    <property type="match status" value="1"/>
</dbReference>
<dbReference type="InterPro" id="IPR050090">
    <property type="entry name" value="Tyrosine_recombinase_XerCD"/>
</dbReference>
<dbReference type="KEGG" id="elm:ELI_3152"/>
<dbReference type="GO" id="GO:0015074">
    <property type="term" value="P:DNA integration"/>
    <property type="evidence" value="ECO:0007669"/>
    <property type="project" value="UniProtKB-KW"/>
</dbReference>
<dbReference type="Proteomes" id="UP000006873">
    <property type="component" value="Chromosome"/>
</dbReference>
<dbReference type="PROSITE" id="PS51900">
    <property type="entry name" value="CB"/>
    <property type="match status" value="1"/>
</dbReference>
<dbReference type="InterPro" id="IPR010998">
    <property type="entry name" value="Integrase_recombinase_N"/>
</dbReference>
<reference key="1">
    <citation type="submission" date="2010-09" db="EMBL/GenBank/DDBJ databases">
        <authorList>
            <person name="Roh H."/>
            <person name="Ko H.-J."/>
            <person name="Kim D."/>
            <person name="Choi D.G."/>
            <person name="Park S."/>
            <person name="Kim S."/>
            <person name="Kim K.H."/>
            <person name="Chang I.S."/>
            <person name="Choi I.-G."/>
        </authorList>
    </citation>
    <scope>NUCLEOTIDE SEQUENCE</scope>
    <source>
        <strain>KIST612</strain>
    </source>
</reference>
<evidence type="ECO:0000259" key="8">
    <source>
        <dbReference type="PROSITE" id="PS51900"/>
    </source>
</evidence>
<gene>
    <name evidence="9" type="ordered locus">ELI_3152</name>
</gene>
<protein>
    <submittedName>
        <fullName evidence="9">Phage integrase family site specific recombinase</fullName>
    </submittedName>
</protein>
<comment type="similarity">
    <text evidence="2">Belongs to the 'phage' integrase family.</text>
</comment>
<evidence type="ECO:0000256" key="1">
    <source>
        <dbReference type="ARBA" id="ARBA00003283"/>
    </source>
</evidence>
<dbReference type="InterPro" id="IPR013762">
    <property type="entry name" value="Integrase-like_cat_sf"/>
</dbReference>
<feature type="domain" description="Tyr recombinase" evidence="7">
    <location>
        <begin position="169"/>
        <end position="373"/>
    </location>
</feature>
<dbReference type="GO" id="GO:0003677">
    <property type="term" value="F:DNA binding"/>
    <property type="evidence" value="ECO:0007669"/>
    <property type="project" value="UniProtKB-UniRule"/>
</dbReference>
<dbReference type="InterPro" id="IPR002104">
    <property type="entry name" value="Integrase_catalytic"/>
</dbReference>
<accession>E3GEK5</accession>
<dbReference type="Pfam" id="PF00589">
    <property type="entry name" value="Phage_integrase"/>
    <property type="match status" value="1"/>
</dbReference>
<dbReference type="GeneID" id="68364111"/>
<dbReference type="SUPFAM" id="SSF56349">
    <property type="entry name" value="DNA breaking-rejoining enzymes"/>
    <property type="match status" value="1"/>
</dbReference>
<dbReference type="Gene3D" id="1.10.443.10">
    <property type="entry name" value="Intergrase catalytic core"/>
    <property type="match status" value="1"/>
</dbReference>
<evidence type="ECO:0000256" key="2">
    <source>
        <dbReference type="ARBA" id="ARBA00008857"/>
    </source>
</evidence>
<dbReference type="PANTHER" id="PTHR30349:SF64">
    <property type="entry name" value="PROPHAGE INTEGRASE INTD-RELATED"/>
    <property type="match status" value="1"/>
</dbReference>
<dbReference type="HOGENOM" id="CLU_027562_17_1_9"/>
<dbReference type="Gene3D" id="1.10.150.130">
    <property type="match status" value="1"/>
</dbReference>
<evidence type="ECO:0000259" key="7">
    <source>
        <dbReference type="PROSITE" id="PS51898"/>
    </source>
</evidence>
<dbReference type="PROSITE" id="PS51898">
    <property type="entry name" value="TYR_RECOMBINASE"/>
    <property type="match status" value="1"/>
</dbReference>
<sequence>MARTKYKKKVKNGNTYYFYRLNHKNLKRPRDLYGKTVQELVEKIDSLTYQLDRNVTTTKVRFGDYMKNWLDKVHGINKKAGTIQGYSSLFDNYIKDSSLYNIQLTDLTALDVQDYLNSLLRKGKSFNVVSSVKKLIGPCIRYAYTQQKILVDFSRSIKIQKPSEIDDGTNVNPMTKEEQEEFIKAIEGATYEPLFLMALNTGARVGELLALTWDDVDFINFEIKITKTLEYQKDKETKKYIHIINSPKTKAGNRTVPFPEFMAPYLKNLRAKELEKKMRLQNKYADRNLVFANRLGDFLNNSSVRVSMDSILKESGLPHFRFHDLRHTFATRLFELGESPRTIQTILGHTDVATTLNIYTHVLKDQTIKSAYKLHKLNDEFQLKNL</sequence>
<dbReference type="EMBL" id="CP002273">
    <property type="protein sequence ID" value="ADO38121.1"/>
    <property type="molecule type" value="Genomic_DNA"/>
</dbReference>
<evidence type="ECO:0000313" key="10">
    <source>
        <dbReference type="Proteomes" id="UP000006873"/>
    </source>
</evidence>
<proteinExistence type="inferred from homology"/>
<comment type="function">
    <text evidence="1">Site-specific tyrosine recombinase, which acts by catalyzing the cutting and rejoining of the recombining DNA molecules.</text>
</comment>
<evidence type="ECO:0000256" key="5">
    <source>
        <dbReference type="ARBA" id="ARBA00023172"/>
    </source>
</evidence>
<dbReference type="InterPro" id="IPR004107">
    <property type="entry name" value="Integrase_SAM-like_N"/>
</dbReference>
<dbReference type="GO" id="GO:0006310">
    <property type="term" value="P:DNA recombination"/>
    <property type="evidence" value="ECO:0007669"/>
    <property type="project" value="UniProtKB-KW"/>
</dbReference>
<evidence type="ECO:0000256" key="4">
    <source>
        <dbReference type="ARBA" id="ARBA00023125"/>
    </source>
</evidence>
<feature type="domain" description="Core-binding (CB)" evidence="8">
    <location>
        <begin position="60"/>
        <end position="144"/>
    </location>
</feature>
<evidence type="ECO:0000313" key="9">
    <source>
        <dbReference type="EMBL" id="ADO38121.1"/>
    </source>
</evidence>
<dbReference type="AlphaFoldDB" id="E3GEK5"/>